<gene>
    <name evidence="1" type="ORF">E4M00_04450</name>
</gene>
<comment type="caution">
    <text evidence="1">The sequence shown here is derived from an EMBL/GenBank/DDBJ whole genome shotgun (WGS) entry which is preliminary data.</text>
</comment>
<evidence type="ECO:0000313" key="1">
    <source>
        <dbReference type="EMBL" id="TFV98769.1"/>
    </source>
</evidence>
<sequence>MVTTTATRQFGETARMDIHAVAKELNAALGPTLVAALTGSKDTKLPIKWAKPDGTTPGPDFNRRLKFAHRMWRAIEAVEGEHVARAFFIGSNPSLGERTPLTAIREDDHSDVAAAVDNFLRDQPA</sequence>
<dbReference type="AlphaFoldDB" id="A0A4Y9R2C4"/>
<name>A0A4Y9R2C4_9MICO</name>
<organism evidence="1 2">
    <name type="scientific">Orlajensenia leifsoniae</name>
    <dbReference type="NCBI Taxonomy" id="2561933"/>
    <lineage>
        <taxon>Bacteria</taxon>
        <taxon>Bacillati</taxon>
        <taxon>Actinomycetota</taxon>
        <taxon>Actinomycetes</taxon>
        <taxon>Micrococcales</taxon>
        <taxon>Microbacteriaceae</taxon>
        <taxon>Orlajensenia</taxon>
    </lineage>
</organism>
<evidence type="ECO:0000313" key="2">
    <source>
        <dbReference type="Proteomes" id="UP000298127"/>
    </source>
</evidence>
<reference evidence="1 2" key="1">
    <citation type="journal article" date="2018" name="J. Microbiol.">
        <title>Leifsonia flava sp. nov., a novel actinobacterium isolated from the rhizosphere of Aquilegia viridiflora.</title>
        <authorList>
            <person name="Cai Y."/>
            <person name="Tao W.Z."/>
            <person name="Ma Y.J."/>
            <person name="Cheng J."/>
            <person name="Zhang M.Y."/>
            <person name="Zhang Y.X."/>
        </authorList>
    </citation>
    <scope>NUCLEOTIDE SEQUENCE [LARGE SCALE GENOMIC DNA]</scope>
    <source>
        <strain evidence="1 2">SYP-B2174</strain>
    </source>
</reference>
<dbReference type="Proteomes" id="UP000298127">
    <property type="component" value="Unassembled WGS sequence"/>
</dbReference>
<keyword evidence="2" id="KW-1185">Reference proteome</keyword>
<dbReference type="EMBL" id="SPQZ01000002">
    <property type="protein sequence ID" value="TFV98769.1"/>
    <property type="molecule type" value="Genomic_DNA"/>
</dbReference>
<accession>A0A4Y9R2C4</accession>
<proteinExistence type="predicted"/>
<protein>
    <recommendedName>
        <fullName evidence="3">DUF2384 domain-containing protein</fullName>
    </recommendedName>
</protein>
<evidence type="ECO:0008006" key="3">
    <source>
        <dbReference type="Google" id="ProtNLM"/>
    </source>
</evidence>